<dbReference type="InterPro" id="IPR006016">
    <property type="entry name" value="UspA"/>
</dbReference>
<comment type="caution">
    <text evidence="2">The sequence shown here is derived from an EMBL/GenBank/DDBJ whole genome shotgun (WGS) entry which is preliminary data.</text>
</comment>
<name>A0A7Z0BTP9_9SPHN</name>
<evidence type="ECO:0000259" key="1">
    <source>
        <dbReference type="Pfam" id="PF00582"/>
    </source>
</evidence>
<dbReference type="CDD" id="cd00293">
    <property type="entry name" value="USP-like"/>
    <property type="match status" value="1"/>
</dbReference>
<protein>
    <submittedName>
        <fullName evidence="2">Nucleotide-binding universal stress UspA family protein</fullName>
    </submittedName>
</protein>
<reference evidence="2 3" key="1">
    <citation type="submission" date="2020-07" db="EMBL/GenBank/DDBJ databases">
        <title>Genomic Encyclopedia of Type Strains, Phase IV (KMG-IV): sequencing the most valuable type-strain genomes for metagenomic binning, comparative biology and taxonomic classification.</title>
        <authorList>
            <person name="Goeker M."/>
        </authorList>
    </citation>
    <scope>NUCLEOTIDE SEQUENCE [LARGE SCALE GENOMIC DNA]</scope>
    <source>
        <strain evidence="2 3">DSM 29043</strain>
    </source>
</reference>
<dbReference type="Gene3D" id="3.40.50.12370">
    <property type="match status" value="1"/>
</dbReference>
<sequence>MRSILVHADRHPGMENRLDTALSLARFTGGHLTVLIDTPVSRYVAMDPMGGSYFAADALEKALANDDADAAAFEKRLSHDDVPFDLVRSESEPVEALARCGRLADAVVVSRSAGLAGELALVSRTPVLCVQDDEPLRFPLTSAAIAWDGGDEAALALRSAIPILGSCASVHVLTVAEKPGGFPATDAVRYLSRYGIKAELDEMVRRGSTEETLAAAVGRAGAELLVMGAFGHSRMREFLFGGVTRYFLEEPDGPALFLAH</sequence>
<dbReference type="Proteomes" id="UP000522081">
    <property type="component" value="Unassembled WGS sequence"/>
</dbReference>
<evidence type="ECO:0000313" key="2">
    <source>
        <dbReference type="EMBL" id="NYH96246.1"/>
    </source>
</evidence>
<dbReference type="EMBL" id="JACBZF010000004">
    <property type="protein sequence ID" value="NYH96246.1"/>
    <property type="molecule type" value="Genomic_DNA"/>
</dbReference>
<organism evidence="2 3">
    <name type="scientific">Novosphingobium marinum</name>
    <dbReference type="NCBI Taxonomy" id="1514948"/>
    <lineage>
        <taxon>Bacteria</taxon>
        <taxon>Pseudomonadati</taxon>
        <taxon>Pseudomonadota</taxon>
        <taxon>Alphaproteobacteria</taxon>
        <taxon>Sphingomonadales</taxon>
        <taxon>Sphingomonadaceae</taxon>
        <taxon>Novosphingobium</taxon>
    </lineage>
</organism>
<evidence type="ECO:0000313" key="3">
    <source>
        <dbReference type="Proteomes" id="UP000522081"/>
    </source>
</evidence>
<proteinExistence type="predicted"/>
<keyword evidence="3" id="KW-1185">Reference proteome</keyword>
<dbReference type="SUPFAM" id="SSF52402">
    <property type="entry name" value="Adenine nucleotide alpha hydrolases-like"/>
    <property type="match status" value="2"/>
</dbReference>
<gene>
    <name evidence="2" type="ORF">FHS75_002578</name>
</gene>
<feature type="domain" description="UspA" evidence="1">
    <location>
        <begin position="146"/>
        <end position="252"/>
    </location>
</feature>
<accession>A0A7Z0BTP9</accession>
<dbReference type="AlphaFoldDB" id="A0A7Z0BTP9"/>
<dbReference type="Pfam" id="PF00582">
    <property type="entry name" value="Usp"/>
    <property type="match status" value="1"/>
</dbReference>
<dbReference type="RefSeq" id="WP_179408067.1">
    <property type="nucleotide sequence ID" value="NZ_BMGF01000004.1"/>
</dbReference>